<proteinExistence type="predicted"/>
<evidence type="ECO:0000313" key="3">
    <source>
        <dbReference type="EMBL" id="SJZ43285.1"/>
    </source>
</evidence>
<accession>A0A1T4KLK6</accession>
<keyword evidence="4" id="KW-1185">Reference proteome</keyword>
<reference evidence="3 4" key="1">
    <citation type="submission" date="2017-02" db="EMBL/GenBank/DDBJ databases">
        <authorList>
            <person name="Peterson S.W."/>
        </authorList>
    </citation>
    <scope>NUCLEOTIDE SEQUENCE [LARGE SCALE GENOMIC DNA]</scope>
    <source>
        <strain evidence="3 4">ATCC 17233</strain>
    </source>
</reference>
<keyword evidence="2" id="KW-1133">Transmembrane helix</keyword>
<evidence type="ECO:0000256" key="2">
    <source>
        <dbReference type="SAM" id="Phobius"/>
    </source>
</evidence>
<feature type="transmembrane region" description="Helical" evidence="2">
    <location>
        <begin position="6"/>
        <end position="25"/>
    </location>
</feature>
<organism evidence="3 4">
    <name type="scientific">Eubacterium ruminantium</name>
    <dbReference type="NCBI Taxonomy" id="42322"/>
    <lineage>
        <taxon>Bacteria</taxon>
        <taxon>Bacillati</taxon>
        <taxon>Bacillota</taxon>
        <taxon>Clostridia</taxon>
        <taxon>Eubacteriales</taxon>
        <taxon>Eubacteriaceae</taxon>
        <taxon>Eubacterium</taxon>
    </lineage>
</organism>
<gene>
    <name evidence="3" type="ORF">SAMN02745110_00459</name>
</gene>
<dbReference type="AlphaFoldDB" id="A0A1T4KLK6"/>
<evidence type="ECO:0000256" key="1">
    <source>
        <dbReference type="SAM" id="MobiDB-lite"/>
    </source>
</evidence>
<dbReference type="Proteomes" id="UP000189857">
    <property type="component" value="Unassembled WGS sequence"/>
</dbReference>
<protein>
    <submittedName>
        <fullName evidence="3">Uncharacterized protein</fullName>
    </submittedName>
</protein>
<sequence>MSIGWIIFIIVLVVIIGALIALYIAGNKMQKKQLAQKEEMLAQAQPANMLIIDKKYMPLKDAKFPKIVMEQTPKKYQKAKVPVVKAKVGPQIVTLMCDEAIYDDIPTKGEVKAMVSGIYIVSVKSVRKQKNQPVEEETNGKKKKRKSFDERLRAKRAQYQAQLKADIDNKKTKEQLKAEKEKAKREREKAKKITN</sequence>
<keyword evidence="2" id="KW-0812">Transmembrane</keyword>
<dbReference type="RefSeq" id="WP_176755061.1">
    <property type="nucleotide sequence ID" value="NZ_FMTO01000003.1"/>
</dbReference>
<name>A0A1T4KLK6_9FIRM</name>
<feature type="compositionally biased region" description="Basic and acidic residues" evidence="1">
    <location>
        <begin position="165"/>
        <end position="195"/>
    </location>
</feature>
<dbReference type="EMBL" id="FUXA01000004">
    <property type="protein sequence ID" value="SJZ43285.1"/>
    <property type="molecule type" value="Genomic_DNA"/>
</dbReference>
<evidence type="ECO:0000313" key="4">
    <source>
        <dbReference type="Proteomes" id="UP000189857"/>
    </source>
</evidence>
<feature type="region of interest" description="Disordered" evidence="1">
    <location>
        <begin position="161"/>
        <end position="195"/>
    </location>
</feature>
<feature type="region of interest" description="Disordered" evidence="1">
    <location>
        <begin position="129"/>
        <end position="149"/>
    </location>
</feature>
<keyword evidence="2" id="KW-0472">Membrane</keyword>